<dbReference type="AlphaFoldDB" id="W1Y9X2"/>
<sequence length="93" mass="10775">DQKIQAEYYLSPQGNVKIEKYYDINSNHPYVAKKIILNHLGNTHFLNNETELGAFFIETIYQNSDLFFSDRNLVTSHIFNIVASYIPVIAVLH</sequence>
<name>W1Y9X2_9ZZZZ</name>
<comment type="caution">
    <text evidence="1">The sequence shown here is derived from an EMBL/GenBank/DDBJ whole genome shotgun (WGS) entry which is preliminary data.</text>
</comment>
<gene>
    <name evidence="1" type="ORF">Q604_UNBC06830G0001</name>
</gene>
<dbReference type="GO" id="GO:0016740">
    <property type="term" value="F:transferase activity"/>
    <property type="evidence" value="ECO:0007669"/>
    <property type="project" value="UniProtKB-KW"/>
</dbReference>
<protein>
    <submittedName>
        <fullName evidence="1">Glycosyltransferase, group 1 family protein</fullName>
    </submittedName>
</protein>
<keyword evidence="1" id="KW-0808">Transferase</keyword>
<feature type="non-terminal residue" evidence="1">
    <location>
        <position position="1"/>
    </location>
</feature>
<reference evidence="1" key="1">
    <citation type="submission" date="2013-12" db="EMBL/GenBank/DDBJ databases">
        <title>A Varibaculum cambriense genome reconstructed from a premature infant gut community with otherwise low bacterial novelty that shifts toward anaerobic metabolism during the third week of life.</title>
        <authorList>
            <person name="Brown C.T."/>
            <person name="Sharon I."/>
            <person name="Thomas B.C."/>
            <person name="Castelle C.J."/>
            <person name="Morowitz M.J."/>
            <person name="Banfield J.F."/>
        </authorList>
    </citation>
    <scope>NUCLEOTIDE SEQUENCE</scope>
</reference>
<accession>W1Y9X2</accession>
<dbReference type="EMBL" id="AZMM01006830">
    <property type="protein sequence ID" value="ETJ39287.1"/>
    <property type="molecule type" value="Genomic_DNA"/>
</dbReference>
<organism evidence="1">
    <name type="scientific">human gut metagenome</name>
    <dbReference type="NCBI Taxonomy" id="408170"/>
    <lineage>
        <taxon>unclassified sequences</taxon>
        <taxon>metagenomes</taxon>
        <taxon>organismal metagenomes</taxon>
    </lineage>
</organism>
<proteinExistence type="predicted"/>
<evidence type="ECO:0000313" key="1">
    <source>
        <dbReference type="EMBL" id="ETJ39287.1"/>
    </source>
</evidence>
<feature type="non-terminal residue" evidence="1">
    <location>
        <position position="93"/>
    </location>
</feature>